<dbReference type="GO" id="GO:0006886">
    <property type="term" value="P:intracellular protein transport"/>
    <property type="evidence" value="ECO:0007669"/>
    <property type="project" value="InterPro"/>
</dbReference>
<dbReference type="GO" id="GO:0048211">
    <property type="term" value="P:Golgi vesicle docking"/>
    <property type="evidence" value="ECO:0007669"/>
    <property type="project" value="TreeGrafter"/>
</dbReference>
<dbReference type="Gene3D" id="1.20.5.170">
    <property type="match status" value="1"/>
</dbReference>
<dbReference type="InterPro" id="IPR016024">
    <property type="entry name" value="ARM-type_fold"/>
</dbReference>
<dbReference type="PANTHER" id="PTHR10013">
    <property type="entry name" value="GENERAL VESICULAR TRANSPORT FACTOR P115"/>
    <property type="match status" value="1"/>
</dbReference>
<evidence type="ECO:0000256" key="1">
    <source>
        <dbReference type="SAM" id="MobiDB-lite"/>
    </source>
</evidence>
<feature type="region of interest" description="Disordered" evidence="1">
    <location>
        <begin position="921"/>
        <end position="950"/>
    </location>
</feature>
<feature type="compositionally biased region" description="Polar residues" evidence="1">
    <location>
        <begin position="934"/>
        <end position="943"/>
    </location>
</feature>
<dbReference type="InterPro" id="IPR011989">
    <property type="entry name" value="ARM-like"/>
</dbReference>
<sequence length="1258" mass="131463">MNMLRGAVGRVGGAMFGDARAALTAQHDDESEVEALLQRIGEGLLPEYRREAMGQLKELLVDNPKAQVALGNMGLPVLVSVLMDDRDDIELVRGALESLVLAVGLPAGGEGVPVPSGSTTNNIVSASEHQAGGVNADLFTRVPNHVPMLLALLEEEPVGISDFYVRYHTLQLLAGLLQACPHRLQSAILSSPMGVVRLMDMLSEREVIRNEALALLVELTGSNVEVQKIVAFEGAFDRVFNIVREEGGSDGGSVVQDALHLLTNLLRGNLANQRLFREMGYFSQIIKLLLISPPPARRQSPNSATAGDPHVSSSEGAADALQLPLSTTAAAAAVGAVGAAASFVSNLAASAAAASPTLSRQKAVNLVCLLDAVLLLVLPPSSASEEVRNQESQNRTANQSKLLTSGILPALLSLSLVEGGVASVVIRSQAMECISVLVEGSGPAQEALAAATVVVNVKGGHEMMTALQAALRRVLFAEDARERTAALHLLRGFCKNNPEGQAVLASTLAPMAPSPMKPTTNYTASGVNSYTTAPTNYSSSSYSPHLTPPPASSFGAELAAALSSCGPSNSSSIASSRTSYSVLPSGGSGMTSSPSSTGYVLSASAHDRSRKISSGGVASASDAQVISQRAALVLELLLEGCSAAKQRLLATPLELLPTTSSLLPPELLLSRVMRLVSDGLRQGKEGGGNLRACFFMRLLIVWLTDCPEAVSFMISSSASHLPLLVDAVIGRAVGQHGGGGGDVMVQGLASALLACCFMYGHTAAVPSSGATASSPSPNSLHVYSSSSGAHISDEASSATPSDMVLDVILSRVGLAQFFQRLEDLLRYPALSAASALKRLPKASSRAAVAAVLTGDLGVEGHEEVVDCTTTIYRDDGHHHRYDTNHGGQSAASSHVFDMQLLFDATFAALLHQLEASARTQATQAFSQSSHSSSGVNGEQTTNNADHHDSGTLLIEGVDDSERLKNAMVLMAKQDHELEALRSRNKALAQELMRLPSAAGNRGTNLMDGDPAAHHASSTTGTTPDRSSSQHDETSITSNSRMLTGQSAVDVEARVEAELRASRAEMEAAALRPKVHQLQDKLAAAESQCQSAQAAAALATASATKHEADLRDLSSAYNALEGHAFALEGQLRESQFKIKALQGQVSELQHQAEVTALQRQMSDNGTASSRANNADMCIAKGSHPALSEAEVAKRVEEAVAAARQDAELEGEEAMNDLLVCLGQEEAKVAALSERLVVMGVNVEEILEQVLASGGGADEG</sequence>
<dbReference type="Proteomes" id="UP000232323">
    <property type="component" value="Unassembled WGS sequence"/>
</dbReference>
<dbReference type="STRING" id="1157962.A0A250XFM1"/>
<dbReference type="SUPFAM" id="SSF48371">
    <property type="entry name" value="ARM repeat"/>
    <property type="match status" value="1"/>
</dbReference>
<proteinExistence type="predicted"/>
<keyword evidence="4" id="KW-1185">Reference proteome</keyword>
<dbReference type="Pfam" id="PF04871">
    <property type="entry name" value="Uso1_p115_C"/>
    <property type="match status" value="1"/>
</dbReference>
<gene>
    <name evidence="3" type="ORF">CEUSTIGMA_g9281.t1</name>
</gene>
<dbReference type="PANTHER" id="PTHR10013:SF0">
    <property type="entry name" value="GENERAL VESICULAR TRANSPORT FACTOR P115"/>
    <property type="match status" value="1"/>
</dbReference>
<feature type="compositionally biased region" description="Low complexity" evidence="1">
    <location>
        <begin position="1013"/>
        <end position="1022"/>
    </location>
</feature>
<dbReference type="GO" id="GO:0005795">
    <property type="term" value="C:Golgi stack"/>
    <property type="evidence" value="ECO:0007669"/>
    <property type="project" value="TreeGrafter"/>
</dbReference>
<dbReference type="GO" id="GO:0061025">
    <property type="term" value="P:membrane fusion"/>
    <property type="evidence" value="ECO:0007669"/>
    <property type="project" value="TreeGrafter"/>
</dbReference>
<feature type="region of interest" description="Disordered" evidence="1">
    <location>
        <begin position="998"/>
        <end position="1047"/>
    </location>
</feature>
<organism evidence="3 4">
    <name type="scientific">Chlamydomonas eustigma</name>
    <dbReference type="NCBI Taxonomy" id="1157962"/>
    <lineage>
        <taxon>Eukaryota</taxon>
        <taxon>Viridiplantae</taxon>
        <taxon>Chlorophyta</taxon>
        <taxon>core chlorophytes</taxon>
        <taxon>Chlorophyceae</taxon>
        <taxon>CS clade</taxon>
        <taxon>Chlamydomonadales</taxon>
        <taxon>Chlamydomonadaceae</taxon>
        <taxon>Chlamydomonas</taxon>
    </lineage>
</organism>
<feature type="compositionally biased region" description="Polar residues" evidence="1">
    <location>
        <begin position="1034"/>
        <end position="1046"/>
    </location>
</feature>
<evidence type="ECO:0000313" key="3">
    <source>
        <dbReference type="EMBL" id="GAX81853.1"/>
    </source>
</evidence>
<accession>A0A250XFM1</accession>
<dbReference type="InterPro" id="IPR024095">
    <property type="entry name" value="Vesicle_P115"/>
</dbReference>
<dbReference type="Gene3D" id="1.25.10.10">
    <property type="entry name" value="Leucine-rich Repeat Variant"/>
    <property type="match status" value="1"/>
</dbReference>
<name>A0A250XFM1_9CHLO</name>
<comment type="caution">
    <text evidence="3">The sequence shown here is derived from an EMBL/GenBank/DDBJ whole genome shotgun (WGS) entry which is preliminary data.</text>
</comment>
<dbReference type="InterPro" id="IPR006955">
    <property type="entry name" value="Uso1_p115_C"/>
</dbReference>
<dbReference type="EMBL" id="BEGY01000071">
    <property type="protein sequence ID" value="GAX81853.1"/>
    <property type="molecule type" value="Genomic_DNA"/>
</dbReference>
<evidence type="ECO:0000259" key="2">
    <source>
        <dbReference type="Pfam" id="PF04871"/>
    </source>
</evidence>
<protein>
    <recommendedName>
        <fullName evidence="2">Uso1/p115-like vesicle tethering protein C-terminal domain-containing protein</fullName>
    </recommendedName>
</protein>
<dbReference type="OrthoDB" id="198977at2759"/>
<dbReference type="GO" id="GO:0006888">
    <property type="term" value="P:endoplasmic reticulum to Golgi vesicle-mediated transport"/>
    <property type="evidence" value="ECO:0007669"/>
    <property type="project" value="TreeGrafter"/>
</dbReference>
<feature type="compositionally biased region" description="Low complexity" evidence="1">
    <location>
        <begin position="921"/>
        <end position="933"/>
    </location>
</feature>
<dbReference type="GO" id="GO:0005783">
    <property type="term" value="C:endoplasmic reticulum"/>
    <property type="evidence" value="ECO:0007669"/>
    <property type="project" value="TreeGrafter"/>
</dbReference>
<dbReference type="AlphaFoldDB" id="A0A250XFM1"/>
<evidence type="ECO:0000313" key="4">
    <source>
        <dbReference type="Proteomes" id="UP000232323"/>
    </source>
</evidence>
<dbReference type="GO" id="GO:0012507">
    <property type="term" value="C:ER to Golgi transport vesicle membrane"/>
    <property type="evidence" value="ECO:0007669"/>
    <property type="project" value="TreeGrafter"/>
</dbReference>
<reference evidence="3 4" key="1">
    <citation type="submission" date="2017-08" db="EMBL/GenBank/DDBJ databases">
        <title>Acidophilic green algal genome provides insights into adaptation to an acidic environment.</title>
        <authorList>
            <person name="Hirooka S."/>
            <person name="Hirose Y."/>
            <person name="Kanesaki Y."/>
            <person name="Higuchi S."/>
            <person name="Fujiwara T."/>
            <person name="Onuma R."/>
            <person name="Era A."/>
            <person name="Ohbayashi R."/>
            <person name="Uzuka A."/>
            <person name="Nozaki H."/>
            <person name="Yoshikawa H."/>
            <person name="Miyagishima S.Y."/>
        </authorList>
    </citation>
    <scope>NUCLEOTIDE SEQUENCE [LARGE SCALE GENOMIC DNA]</scope>
    <source>
        <strain evidence="3 4">NIES-2499</strain>
    </source>
</reference>
<feature type="domain" description="Uso1/p115-like vesicle tethering protein C-terminal" evidence="2">
    <location>
        <begin position="1155"/>
        <end position="1244"/>
    </location>
</feature>